<dbReference type="Pfam" id="PF02839">
    <property type="entry name" value="CBM_5_12"/>
    <property type="match status" value="1"/>
</dbReference>
<feature type="chain" id="PRO_5037565531" evidence="3">
    <location>
        <begin position="33"/>
        <end position="672"/>
    </location>
</feature>
<evidence type="ECO:0000256" key="1">
    <source>
        <dbReference type="ARBA" id="ARBA00022801"/>
    </source>
</evidence>
<feature type="region of interest" description="Disordered" evidence="2">
    <location>
        <begin position="535"/>
        <end position="603"/>
    </location>
</feature>
<dbReference type="Pfam" id="PF05036">
    <property type="entry name" value="SPOR"/>
    <property type="match status" value="1"/>
</dbReference>
<dbReference type="GO" id="GO:0005576">
    <property type="term" value="C:extracellular region"/>
    <property type="evidence" value="ECO:0007669"/>
    <property type="project" value="InterPro"/>
</dbReference>
<dbReference type="SMART" id="SM00495">
    <property type="entry name" value="ChtBD3"/>
    <property type="match status" value="1"/>
</dbReference>
<dbReference type="InterPro" id="IPR003610">
    <property type="entry name" value="CBM5/12"/>
</dbReference>
<organism evidence="5 6">
    <name type="scientific">Streptomyces actinomycinicus</name>
    <dbReference type="NCBI Taxonomy" id="1695166"/>
    <lineage>
        <taxon>Bacteria</taxon>
        <taxon>Bacillati</taxon>
        <taxon>Actinomycetota</taxon>
        <taxon>Actinomycetes</taxon>
        <taxon>Kitasatosporales</taxon>
        <taxon>Streptomycetaceae</taxon>
        <taxon>Streptomyces</taxon>
    </lineage>
</organism>
<dbReference type="InterPro" id="IPR007730">
    <property type="entry name" value="SPOR-like_dom"/>
</dbReference>
<dbReference type="Proteomes" id="UP000661858">
    <property type="component" value="Unassembled WGS sequence"/>
</dbReference>
<sequence>MTHRALPRQLTFATAALTVTASLLLVAKVSGAEPDGTAPAALAGWKRESPAAGVDLYRGVLGGGAGTQDRWTVTIRGLAAPGAGKDVLGDPNDKIASGLLFTEKQAANLAAKLKAAGFTPRSEPVSWPADADRQGLIGVRVRVGSFDSEGEAKAEVKRVVDAGFKADSEWTGADGTPGTGRTEVQVAIIDPQAFTGSLGTSFGKTVAGKETVATMAKENDALLATNGGFFVMEPRDGVPGVSAGISASHGKLQSAATRGRIAAVLRADGTRIEFKHLSTSLSVQAGDQSEVIDGINRPPGVVRNCGGVGGDKPTERPRHDYTCSDPDEVVRFTSEFGAPTPTGAGLEAVLDSSQQVLELRPRGGEVPQGGSVLAGTGSGAEWLRAHALPGTQLVVKDTITDENGSAVTLGSGDGIVGGGPELVRNGKVHVDYDADGLVQDDPSFAYSFGLKRHPRTLLGVDAAGRVLLVTSNGRQPRRSDGLGLNEAASFMRELGAVDAMNLDGGGSTTMVREGEVITSNGEREVGDALILTAGKQPAASQNSPTAAPVVPAPGGQPSHPDGPPAANPAAPSPGRQPSLPEEPPAAPSVGARPSLPVEPPASNPVAVPSLAPSCTAPAWDRNAAYSGGQTVSLHGRVWKAQWWTQGDEPGTSGQWGAYQDQVHRVWQDAGAC</sequence>
<dbReference type="Pfam" id="PF09992">
    <property type="entry name" value="NAGPA"/>
    <property type="match status" value="1"/>
</dbReference>
<evidence type="ECO:0000256" key="2">
    <source>
        <dbReference type="SAM" id="MobiDB-lite"/>
    </source>
</evidence>
<keyword evidence="5" id="KW-0326">Glycosidase</keyword>
<dbReference type="RefSeq" id="WP_201843532.1">
    <property type="nucleotide sequence ID" value="NZ_JAERRK010000026.1"/>
</dbReference>
<dbReference type="PANTHER" id="PTHR40446:SF2">
    <property type="entry name" value="N-ACETYLGLUCOSAMINE-1-PHOSPHODIESTER ALPHA-N-ACETYLGLUCOSAMINIDASE"/>
    <property type="match status" value="1"/>
</dbReference>
<dbReference type="AlphaFoldDB" id="A0A937ERQ2"/>
<evidence type="ECO:0000313" key="6">
    <source>
        <dbReference type="Proteomes" id="UP000661858"/>
    </source>
</evidence>
<reference evidence="5" key="1">
    <citation type="submission" date="2021-01" db="EMBL/GenBank/DDBJ databases">
        <title>WGS of actinomycetes isolated from Thailand.</title>
        <authorList>
            <person name="Thawai C."/>
        </authorList>
    </citation>
    <scope>NUCLEOTIDE SEQUENCE</scope>
    <source>
        <strain evidence="5">RCU-197</strain>
    </source>
</reference>
<proteinExistence type="predicted"/>
<gene>
    <name evidence="5" type="ORF">JK359_34335</name>
</gene>
<dbReference type="CDD" id="cd12215">
    <property type="entry name" value="ChiC_BD"/>
    <property type="match status" value="1"/>
</dbReference>
<evidence type="ECO:0000256" key="3">
    <source>
        <dbReference type="SAM" id="SignalP"/>
    </source>
</evidence>
<evidence type="ECO:0000313" key="5">
    <source>
        <dbReference type="EMBL" id="MBL1086986.1"/>
    </source>
</evidence>
<accession>A0A937ERQ2</accession>
<feature type="signal peptide" evidence="3">
    <location>
        <begin position="1"/>
        <end position="32"/>
    </location>
</feature>
<dbReference type="GO" id="GO:0005975">
    <property type="term" value="P:carbohydrate metabolic process"/>
    <property type="evidence" value="ECO:0007669"/>
    <property type="project" value="InterPro"/>
</dbReference>
<keyword evidence="6" id="KW-1185">Reference proteome</keyword>
<feature type="compositionally biased region" description="Low complexity" evidence="2">
    <location>
        <begin position="546"/>
        <end position="555"/>
    </location>
</feature>
<evidence type="ECO:0000259" key="4">
    <source>
        <dbReference type="SMART" id="SM00495"/>
    </source>
</evidence>
<dbReference type="SUPFAM" id="SSF51055">
    <property type="entry name" value="Carbohydrate binding domain"/>
    <property type="match status" value="1"/>
</dbReference>
<keyword evidence="3" id="KW-0732">Signal</keyword>
<name>A0A937ERQ2_9ACTN</name>
<comment type="caution">
    <text evidence="5">The sequence shown here is derived from an EMBL/GenBank/DDBJ whole genome shotgun (WGS) entry which is preliminary data.</text>
</comment>
<dbReference type="GO" id="GO:0042834">
    <property type="term" value="F:peptidoglycan binding"/>
    <property type="evidence" value="ECO:0007669"/>
    <property type="project" value="InterPro"/>
</dbReference>
<dbReference type="Gene3D" id="2.10.10.20">
    <property type="entry name" value="Carbohydrate-binding module superfamily 5/12"/>
    <property type="match status" value="1"/>
</dbReference>
<dbReference type="InterPro" id="IPR036680">
    <property type="entry name" value="SPOR-like_sf"/>
</dbReference>
<protein>
    <submittedName>
        <fullName evidence="5">Phosphodiester glycosidase family protein</fullName>
    </submittedName>
</protein>
<dbReference type="GO" id="GO:0004553">
    <property type="term" value="F:hydrolase activity, hydrolyzing O-glycosyl compounds"/>
    <property type="evidence" value="ECO:0007669"/>
    <property type="project" value="InterPro"/>
</dbReference>
<dbReference type="GO" id="GO:0030246">
    <property type="term" value="F:carbohydrate binding"/>
    <property type="evidence" value="ECO:0007669"/>
    <property type="project" value="InterPro"/>
</dbReference>
<dbReference type="InterPro" id="IPR018711">
    <property type="entry name" value="NAGPA"/>
</dbReference>
<dbReference type="PANTHER" id="PTHR40446">
    <property type="entry name" value="N-ACETYLGLUCOSAMINE-1-PHOSPHODIESTER ALPHA-N-ACETYLGLUCOSAMINIDASE"/>
    <property type="match status" value="1"/>
</dbReference>
<feature type="compositionally biased region" description="Low complexity" evidence="2">
    <location>
        <begin position="567"/>
        <end position="579"/>
    </location>
</feature>
<dbReference type="Gene3D" id="3.30.70.1070">
    <property type="entry name" value="Sporulation related repeat"/>
    <property type="match status" value="1"/>
</dbReference>
<feature type="domain" description="Chitin-binding type-3" evidence="4">
    <location>
        <begin position="616"/>
        <end position="661"/>
    </location>
</feature>
<keyword evidence="1" id="KW-0378">Hydrolase</keyword>
<dbReference type="EMBL" id="JAERRK010000026">
    <property type="protein sequence ID" value="MBL1086986.1"/>
    <property type="molecule type" value="Genomic_DNA"/>
</dbReference>
<dbReference type="InterPro" id="IPR036573">
    <property type="entry name" value="CBM_sf_5/12"/>
</dbReference>